<gene>
    <name evidence="1" type="ORF">LTSEMON_3868</name>
</gene>
<dbReference type="Pfam" id="PF06891">
    <property type="entry name" value="P2_Phage_GpR"/>
    <property type="match status" value="1"/>
</dbReference>
<protein>
    <submittedName>
        <fullName evidence="1">Phage-related tail protein</fullName>
    </submittedName>
</protein>
<dbReference type="PATRIC" id="fig|913242.3.peg.3329"/>
<reference evidence="1 2" key="1">
    <citation type="journal article" date="2011" name="BMC Genomics">
        <title>Genome sequencing reveals diversification of virulence factor content and possible host adaptation in distinct subpopulations of Salmonella enterica.</title>
        <authorList>
            <person name="den Bakker H.C."/>
            <person name="Moreno Switt A.I."/>
            <person name="Govoni G."/>
            <person name="Cummings C.A."/>
            <person name="Ranieri M.L."/>
            <person name="Degoricija L."/>
            <person name="Hoelzer K."/>
            <person name="Rodriguez-Rivera L.D."/>
            <person name="Brown S."/>
            <person name="Bolchacova E."/>
            <person name="Furtado M.R."/>
            <person name="Wiedmann M."/>
        </authorList>
    </citation>
    <scope>NUCLEOTIDE SEQUENCE [LARGE SCALE GENOMIC DNA]</scope>
    <source>
        <strain evidence="1 2">S5-403</strain>
    </source>
</reference>
<dbReference type="InterPro" id="IPR009678">
    <property type="entry name" value="Phage_tail_completion_R"/>
</dbReference>
<evidence type="ECO:0000313" key="1">
    <source>
        <dbReference type="EMBL" id="EHC76105.1"/>
    </source>
</evidence>
<name>G5Q6I4_SALMO</name>
<proteinExistence type="predicted"/>
<sequence>MSWEYRYTLNVVIEDFSGDQNLLMAPVLLWLRDNQPDAINNPALREKLFTFEVDILRNDVCDISLNLQLTERVLVSTDGSVSSVEAITEPDEPEEIWTVKRG</sequence>
<dbReference type="AlphaFoldDB" id="G5Q6I4"/>
<evidence type="ECO:0000313" key="2">
    <source>
        <dbReference type="Proteomes" id="UP000003221"/>
    </source>
</evidence>
<accession>G5Q6I4</accession>
<comment type="caution">
    <text evidence="1">The sequence shown here is derived from an EMBL/GenBank/DDBJ whole genome shotgun (WGS) entry which is preliminary data.</text>
</comment>
<dbReference type="Proteomes" id="UP000003221">
    <property type="component" value="Unassembled WGS sequence"/>
</dbReference>
<dbReference type="EMBL" id="AFCS01000903">
    <property type="protein sequence ID" value="EHC76105.1"/>
    <property type="molecule type" value="Genomic_DNA"/>
</dbReference>
<organism evidence="1 2">
    <name type="scientific">Salmonella enterica subsp. enterica serovar Montevideo str. S5-403</name>
    <dbReference type="NCBI Taxonomy" id="913242"/>
    <lineage>
        <taxon>Bacteria</taxon>
        <taxon>Pseudomonadati</taxon>
        <taxon>Pseudomonadota</taxon>
        <taxon>Gammaproteobacteria</taxon>
        <taxon>Enterobacterales</taxon>
        <taxon>Enterobacteriaceae</taxon>
        <taxon>Salmonella</taxon>
    </lineage>
</organism>